<dbReference type="RefSeq" id="WP_343762018.1">
    <property type="nucleotide sequence ID" value="NZ_BAAACG010000010.1"/>
</dbReference>
<dbReference type="InterPro" id="IPR036095">
    <property type="entry name" value="PTS_EIIB-like_sf"/>
</dbReference>
<dbReference type="Pfam" id="PF02302">
    <property type="entry name" value="PTS_IIB"/>
    <property type="match status" value="1"/>
</dbReference>
<accession>A0ABP3UUD0</accession>
<dbReference type="InterPro" id="IPR013011">
    <property type="entry name" value="PTS_EIIB_2"/>
</dbReference>
<dbReference type="InterPro" id="IPR003501">
    <property type="entry name" value="PTS_EIIB_2/3"/>
</dbReference>
<dbReference type="EMBL" id="BAAACG010000010">
    <property type="protein sequence ID" value="GAA0742609.1"/>
    <property type="molecule type" value="Genomic_DNA"/>
</dbReference>
<feature type="domain" description="PTS EIIB type-2" evidence="2">
    <location>
        <begin position="4"/>
        <end position="95"/>
    </location>
</feature>
<evidence type="ECO:0000256" key="1">
    <source>
        <dbReference type="ARBA" id="ARBA00022679"/>
    </source>
</evidence>
<dbReference type="Gene3D" id="3.40.50.2300">
    <property type="match status" value="1"/>
</dbReference>
<evidence type="ECO:0000313" key="4">
    <source>
        <dbReference type="Proteomes" id="UP001501510"/>
    </source>
</evidence>
<protein>
    <submittedName>
        <fullName evidence="3">PTS sugar transporter subunit IIB</fullName>
    </submittedName>
</protein>
<dbReference type="Proteomes" id="UP001501510">
    <property type="component" value="Unassembled WGS sequence"/>
</dbReference>
<proteinExistence type="predicted"/>
<dbReference type="SUPFAM" id="SSF52794">
    <property type="entry name" value="PTS system IIB component-like"/>
    <property type="match status" value="1"/>
</dbReference>
<keyword evidence="4" id="KW-1185">Reference proteome</keyword>
<sequence length="97" mass="10671">MKNLKIMAVCGFGVGSSMILKMKIDDVLKSNGLKAEVFTADVGTAPSTQCDIIFTSKEIFSQLKAKVTVPVIQINNFMNKSEIEEKGMEIIKNLIED</sequence>
<comment type="caution">
    <text evidence="3">The sequence shown here is derived from an EMBL/GenBank/DDBJ whole genome shotgun (WGS) entry which is preliminary data.</text>
</comment>
<name>A0ABP3UUD0_9CLOT</name>
<keyword evidence="3" id="KW-0813">Transport</keyword>
<organism evidence="3 4">
    <name type="scientific">Clostridium oceanicum</name>
    <dbReference type="NCBI Taxonomy" id="1543"/>
    <lineage>
        <taxon>Bacteria</taxon>
        <taxon>Bacillati</taxon>
        <taxon>Bacillota</taxon>
        <taxon>Clostridia</taxon>
        <taxon>Eubacteriales</taxon>
        <taxon>Clostridiaceae</taxon>
        <taxon>Clostridium</taxon>
    </lineage>
</organism>
<dbReference type="PROSITE" id="PS51099">
    <property type="entry name" value="PTS_EIIB_TYPE_2"/>
    <property type="match status" value="1"/>
</dbReference>
<dbReference type="CDD" id="cd05563">
    <property type="entry name" value="PTS_IIB_ascorbate"/>
    <property type="match status" value="1"/>
</dbReference>
<evidence type="ECO:0000259" key="2">
    <source>
        <dbReference type="PROSITE" id="PS51099"/>
    </source>
</evidence>
<keyword evidence="3" id="KW-0762">Sugar transport</keyword>
<gene>
    <name evidence="3" type="ORF">GCM10008906_25340</name>
</gene>
<reference evidence="4" key="1">
    <citation type="journal article" date="2019" name="Int. J. Syst. Evol. Microbiol.">
        <title>The Global Catalogue of Microorganisms (GCM) 10K type strain sequencing project: providing services to taxonomists for standard genome sequencing and annotation.</title>
        <authorList>
            <consortium name="The Broad Institute Genomics Platform"/>
            <consortium name="The Broad Institute Genome Sequencing Center for Infectious Disease"/>
            <person name="Wu L."/>
            <person name="Ma J."/>
        </authorList>
    </citation>
    <scope>NUCLEOTIDE SEQUENCE [LARGE SCALE GENOMIC DNA]</scope>
    <source>
        <strain evidence="4">JCM 1407</strain>
    </source>
</reference>
<keyword evidence="1" id="KW-0808">Transferase</keyword>
<evidence type="ECO:0000313" key="3">
    <source>
        <dbReference type="EMBL" id="GAA0742609.1"/>
    </source>
</evidence>